<dbReference type="RefSeq" id="WP_185884700.1">
    <property type="nucleotide sequence ID" value="NZ_CP060052.1"/>
</dbReference>
<reference evidence="1 2" key="1">
    <citation type="submission" date="2020-08" db="EMBL/GenBank/DDBJ databases">
        <authorList>
            <person name="Liu G."/>
            <person name="Sun C."/>
        </authorList>
    </citation>
    <scope>NUCLEOTIDE SEQUENCE [LARGE SCALE GENOMIC DNA]</scope>
    <source>
        <strain evidence="1 2">OT19</strain>
    </source>
</reference>
<accession>A0A7G6VV59</accession>
<evidence type="ECO:0000313" key="2">
    <source>
        <dbReference type="Proteomes" id="UP000515297"/>
    </source>
</evidence>
<evidence type="ECO:0000313" key="1">
    <source>
        <dbReference type="EMBL" id="QNE05624.1"/>
    </source>
</evidence>
<dbReference type="AlphaFoldDB" id="A0A7G6VV59"/>
<proteinExistence type="predicted"/>
<dbReference type="Proteomes" id="UP000515297">
    <property type="component" value="Chromosome"/>
</dbReference>
<gene>
    <name evidence="1" type="ORF">H4O24_02715</name>
</gene>
<sequence length="114" mass="13131">MLTFVNPLFNRMPVASPPIPERTPAPLRDGEREFIKEAVERFYGPDAIVRNYGPDADRLELHVETDEEMDMRKYDCLGVLLTRVDRRDISLEVTKRGTKIRGNAKLAYRQGVIL</sequence>
<organism evidence="1 2">
    <name type="scientific">Croceicoccus marinus</name>
    <dbReference type="NCBI Taxonomy" id="450378"/>
    <lineage>
        <taxon>Bacteria</taxon>
        <taxon>Pseudomonadati</taxon>
        <taxon>Pseudomonadota</taxon>
        <taxon>Alphaproteobacteria</taxon>
        <taxon>Sphingomonadales</taxon>
        <taxon>Erythrobacteraceae</taxon>
        <taxon>Croceicoccus</taxon>
    </lineage>
</organism>
<dbReference type="EMBL" id="CP060052">
    <property type="protein sequence ID" value="QNE05624.1"/>
    <property type="molecule type" value="Genomic_DNA"/>
</dbReference>
<name>A0A7G6VV59_9SPHN</name>
<protein>
    <submittedName>
        <fullName evidence="1">Uncharacterized protein</fullName>
    </submittedName>
</protein>